<feature type="transmembrane region" description="Helical" evidence="7">
    <location>
        <begin position="430"/>
        <end position="451"/>
    </location>
</feature>
<dbReference type="CDD" id="cd13127">
    <property type="entry name" value="MATE_tuaB_like"/>
    <property type="match status" value="1"/>
</dbReference>
<sequence length="461" mass="50783">MVRSTIWLAIGNGSAKVVNLLKIAIMGRLLAPDDFGLMAIAILTLKWLEFFTETGFNKALVQQKGNIEFYLDTAWFVQLVRGVLLATLLFVMAPIAASFFAVPHAVSIIRTCSILLIIRSLTNPAMVYLRRELDFKRIFWWTLTNAVVGLVVAICAALWYRSVWALVASVIAAATASTLLSYVIKPYRPRPRFNWQRAKTLMKFGKWIFFLNVVSFVGLYADSAIVGKLLGMANLGFYQMARQFGMTPSHQIALLISGVMFPAFARLQHTDLRRTAFTRTLTMVSVVALPMGCFITAFADPLVLLILGSRWQIIAPALAWLAWAGIGIAFIDVSSALFQACGKPALSVYTTIFQQVLTLSLLHPLILTYGVTGAAAAVAIANAATFVLTLILAHRLIRFSPLELVLTARQTLVACVPFAAVTMLPRQTTSWDYGLALLSVSVSIVVLLPHLKSLQALWRAR</sequence>
<evidence type="ECO:0000256" key="2">
    <source>
        <dbReference type="ARBA" id="ARBA00007430"/>
    </source>
</evidence>
<gene>
    <name evidence="8" type="ORF">ETSY1_15160</name>
</gene>
<dbReference type="Proteomes" id="UP000019141">
    <property type="component" value="Unassembled WGS sequence"/>
</dbReference>
<keyword evidence="9" id="KW-1185">Reference proteome</keyword>
<feature type="transmembrane region" description="Helical" evidence="7">
    <location>
        <begin position="345"/>
        <end position="366"/>
    </location>
</feature>
<evidence type="ECO:0000256" key="7">
    <source>
        <dbReference type="SAM" id="Phobius"/>
    </source>
</evidence>
<dbReference type="InterPro" id="IPR050833">
    <property type="entry name" value="Poly_Biosynth_Transport"/>
</dbReference>
<feature type="transmembrane region" description="Helical" evidence="7">
    <location>
        <begin position="372"/>
        <end position="392"/>
    </location>
</feature>
<evidence type="ECO:0000256" key="3">
    <source>
        <dbReference type="ARBA" id="ARBA00022475"/>
    </source>
</evidence>
<evidence type="ECO:0000313" key="9">
    <source>
        <dbReference type="Proteomes" id="UP000019141"/>
    </source>
</evidence>
<evidence type="ECO:0000256" key="1">
    <source>
        <dbReference type="ARBA" id="ARBA00004651"/>
    </source>
</evidence>
<feature type="transmembrane region" description="Helical" evidence="7">
    <location>
        <begin position="404"/>
        <end position="424"/>
    </location>
</feature>
<feature type="transmembrane region" description="Helical" evidence="7">
    <location>
        <begin position="313"/>
        <end position="333"/>
    </location>
</feature>
<evidence type="ECO:0000313" key="8">
    <source>
        <dbReference type="EMBL" id="ETW99391.1"/>
    </source>
</evidence>
<dbReference type="PANTHER" id="PTHR30250">
    <property type="entry name" value="PST FAMILY PREDICTED COLANIC ACID TRANSPORTER"/>
    <property type="match status" value="1"/>
</dbReference>
<name>W4LPQ2_ENTF1</name>
<feature type="transmembrane region" description="Helical" evidence="7">
    <location>
        <begin position="166"/>
        <end position="184"/>
    </location>
</feature>
<dbReference type="PANTHER" id="PTHR30250:SF10">
    <property type="entry name" value="LIPOPOLYSACCHARIDE BIOSYNTHESIS PROTEIN WZXC"/>
    <property type="match status" value="1"/>
</dbReference>
<accession>W4LPQ2</accession>
<dbReference type="EMBL" id="AZHW01000451">
    <property type="protein sequence ID" value="ETW99391.1"/>
    <property type="molecule type" value="Genomic_DNA"/>
</dbReference>
<proteinExistence type="inferred from homology"/>
<feature type="transmembrane region" description="Helical" evidence="7">
    <location>
        <begin position="204"/>
        <end position="230"/>
    </location>
</feature>
<organism evidence="8 9">
    <name type="scientific">Entotheonella factor</name>
    <dbReference type="NCBI Taxonomy" id="1429438"/>
    <lineage>
        <taxon>Bacteria</taxon>
        <taxon>Pseudomonadati</taxon>
        <taxon>Nitrospinota/Tectimicrobiota group</taxon>
        <taxon>Candidatus Tectimicrobiota</taxon>
        <taxon>Candidatus Entotheonellia</taxon>
        <taxon>Candidatus Entotheonellales</taxon>
        <taxon>Candidatus Entotheonellaceae</taxon>
        <taxon>Candidatus Entotheonella</taxon>
    </lineage>
</organism>
<evidence type="ECO:0000256" key="6">
    <source>
        <dbReference type="ARBA" id="ARBA00023136"/>
    </source>
</evidence>
<keyword evidence="6 7" id="KW-0472">Membrane</keyword>
<evidence type="ECO:0000256" key="4">
    <source>
        <dbReference type="ARBA" id="ARBA00022692"/>
    </source>
</evidence>
<reference evidence="8 9" key="1">
    <citation type="journal article" date="2014" name="Nature">
        <title>An environmental bacterial taxon with a large and distinct metabolic repertoire.</title>
        <authorList>
            <person name="Wilson M.C."/>
            <person name="Mori T."/>
            <person name="Ruckert C."/>
            <person name="Uria A.R."/>
            <person name="Helf M.J."/>
            <person name="Takada K."/>
            <person name="Gernert C."/>
            <person name="Steffens U.A."/>
            <person name="Heycke N."/>
            <person name="Schmitt S."/>
            <person name="Rinke C."/>
            <person name="Helfrich E.J."/>
            <person name="Brachmann A.O."/>
            <person name="Gurgui C."/>
            <person name="Wakimoto T."/>
            <person name="Kracht M."/>
            <person name="Crusemann M."/>
            <person name="Hentschel U."/>
            <person name="Abe I."/>
            <person name="Matsunaga S."/>
            <person name="Kalinowski J."/>
            <person name="Takeyama H."/>
            <person name="Piel J."/>
        </authorList>
    </citation>
    <scope>NUCLEOTIDE SEQUENCE [LARGE SCALE GENOMIC DNA]</scope>
    <source>
        <strain evidence="9">TSY1</strain>
    </source>
</reference>
<keyword evidence="4 7" id="KW-0812">Transmembrane</keyword>
<dbReference type="AlphaFoldDB" id="W4LPQ2"/>
<feature type="transmembrane region" description="Helical" evidence="7">
    <location>
        <begin position="73"/>
        <end position="93"/>
    </location>
</feature>
<evidence type="ECO:0000256" key="5">
    <source>
        <dbReference type="ARBA" id="ARBA00022989"/>
    </source>
</evidence>
<comment type="caution">
    <text evidence="8">The sequence shown here is derived from an EMBL/GenBank/DDBJ whole genome shotgun (WGS) entry which is preliminary data.</text>
</comment>
<dbReference type="Pfam" id="PF13440">
    <property type="entry name" value="Polysacc_synt_3"/>
    <property type="match status" value="1"/>
</dbReference>
<comment type="similarity">
    <text evidence="2">Belongs to the polysaccharide synthase family.</text>
</comment>
<feature type="transmembrane region" description="Helical" evidence="7">
    <location>
        <begin position="138"/>
        <end position="160"/>
    </location>
</feature>
<keyword evidence="3" id="KW-1003">Cell membrane</keyword>
<keyword evidence="5 7" id="KW-1133">Transmembrane helix</keyword>
<feature type="transmembrane region" description="Helical" evidence="7">
    <location>
        <begin position="280"/>
        <end position="307"/>
    </location>
</feature>
<feature type="transmembrane region" description="Helical" evidence="7">
    <location>
        <begin position="250"/>
        <end position="268"/>
    </location>
</feature>
<dbReference type="GO" id="GO:0005886">
    <property type="term" value="C:plasma membrane"/>
    <property type="evidence" value="ECO:0007669"/>
    <property type="project" value="UniProtKB-SubCell"/>
</dbReference>
<dbReference type="HOGENOM" id="CLU_026911_3_2_7"/>
<protein>
    <submittedName>
        <fullName evidence="8">Uncharacterized protein</fullName>
    </submittedName>
</protein>
<comment type="subcellular location">
    <subcellularLocation>
        <location evidence="1">Cell membrane</location>
        <topology evidence="1">Multi-pass membrane protein</topology>
    </subcellularLocation>
</comment>